<dbReference type="RefSeq" id="WP_207679846.1">
    <property type="nucleotide sequence ID" value="NZ_CP061800.1"/>
</dbReference>
<evidence type="ECO:0000313" key="3">
    <source>
        <dbReference type="Proteomes" id="UP000663722"/>
    </source>
</evidence>
<dbReference type="GO" id="GO:0005829">
    <property type="term" value="C:cytosol"/>
    <property type="evidence" value="ECO:0007669"/>
    <property type="project" value="TreeGrafter"/>
</dbReference>
<name>A0A975BWN9_9BACT</name>
<dbReference type="SUPFAM" id="SSF55298">
    <property type="entry name" value="YjgF-like"/>
    <property type="match status" value="1"/>
</dbReference>
<organism evidence="2 3">
    <name type="scientific">Desulfonema magnum</name>
    <dbReference type="NCBI Taxonomy" id="45655"/>
    <lineage>
        <taxon>Bacteria</taxon>
        <taxon>Pseudomonadati</taxon>
        <taxon>Thermodesulfobacteriota</taxon>
        <taxon>Desulfobacteria</taxon>
        <taxon>Desulfobacterales</taxon>
        <taxon>Desulfococcaceae</taxon>
        <taxon>Desulfonema</taxon>
    </lineage>
</organism>
<keyword evidence="3" id="KW-1185">Reference proteome</keyword>
<gene>
    <name evidence="2" type="ORF">dnm_085980</name>
</gene>
<dbReference type="CDD" id="cd00448">
    <property type="entry name" value="YjgF_YER057c_UK114_family"/>
    <property type="match status" value="1"/>
</dbReference>
<reference evidence="2" key="1">
    <citation type="journal article" date="2021" name="Microb. Physiol.">
        <title>Proteogenomic Insights into the Physiology of Marine, Sulfate-Reducing, Filamentous Desulfonema limicola and Desulfonema magnum.</title>
        <authorList>
            <person name="Schnaars V."/>
            <person name="Wohlbrand L."/>
            <person name="Scheve S."/>
            <person name="Hinrichs C."/>
            <person name="Reinhardt R."/>
            <person name="Rabus R."/>
        </authorList>
    </citation>
    <scope>NUCLEOTIDE SEQUENCE</scope>
    <source>
        <strain evidence="2">4be13</strain>
    </source>
</reference>
<dbReference type="EMBL" id="CP061800">
    <property type="protein sequence ID" value="QTA92515.1"/>
    <property type="molecule type" value="Genomic_DNA"/>
</dbReference>
<dbReference type="PANTHER" id="PTHR11803">
    <property type="entry name" value="2-IMINOBUTANOATE/2-IMINOPROPANOATE DEAMINASE RIDA"/>
    <property type="match status" value="1"/>
</dbReference>
<accession>A0A975BWN9</accession>
<dbReference type="InterPro" id="IPR006056">
    <property type="entry name" value="RidA"/>
</dbReference>
<dbReference type="FunFam" id="3.30.1330.40:FF:000001">
    <property type="entry name" value="L-PSP family endoribonuclease"/>
    <property type="match status" value="1"/>
</dbReference>
<dbReference type="InterPro" id="IPR035959">
    <property type="entry name" value="RutC-like_sf"/>
</dbReference>
<dbReference type="InterPro" id="IPR006175">
    <property type="entry name" value="YjgF/YER057c/UK114"/>
</dbReference>
<evidence type="ECO:0000313" key="2">
    <source>
        <dbReference type="EMBL" id="QTA92515.1"/>
    </source>
</evidence>
<dbReference type="PROSITE" id="PS01094">
    <property type="entry name" value="UPF0076"/>
    <property type="match status" value="1"/>
</dbReference>
<dbReference type="Pfam" id="PF01042">
    <property type="entry name" value="Ribonuc_L-PSP"/>
    <property type="match status" value="1"/>
</dbReference>
<dbReference type="NCBIfam" id="TIGR00004">
    <property type="entry name" value="Rid family detoxifying hydrolase"/>
    <property type="match status" value="1"/>
</dbReference>
<protein>
    <submittedName>
        <fullName evidence="2">Reactive intermediate/imine deaminase</fullName>
    </submittedName>
</protein>
<dbReference type="InterPro" id="IPR019897">
    <property type="entry name" value="RidA_CS"/>
</dbReference>
<dbReference type="PANTHER" id="PTHR11803:SF58">
    <property type="entry name" value="PROTEIN HMF1-RELATED"/>
    <property type="match status" value="1"/>
</dbReference>
<dbReference type="AlphaFoldDB" id="A0A975BWN9"/>
<dbReference type="KEGG" id="dmm:dnm_085980"/>
<proteinExistence type="inferred from homology"/>
<dbReference type="Proteomes" id="UP000663722">
    <property type="component" value="Chromosome"/>
</dbReference>
<comment type="similarity">
    <text evidence="1">Belongs to the RutC family.</text>
</comment>
<dbReference type="Gene3D" id="3.30.1330.40">
    <property type="entry name" value="RutC-like"/>
    <property type="match status" value="1"/>
</dbReference>
<dbReference type="GO" id="GO:0019239">
    <property type="term" value="F:deaminase activity"/>
    <property type="evidence" value="ECO:0007669"/>
    <property type="project" value="TreeGrafter"/>
</dbReference>
<evidence type="ECO:0000256" key="1">
    <source>
        <dbReference type="ARBA" id="ARBA00010552"/>
    </source>
</evidence>
<sequence>MECKVIRTDKAPGAIGPYSQGIAVSPWLFVSGQLGMKPETGDLAGQDIASQARQALSNLQQILLAAGCDLNHVVSVDVFLTDMGKFTEFNEIYQEYFSEHRPARAVVEVSALPKGACVEIKCIASCA</sequence>